<dbReference type="Proteomes" id="UP001153709">
    <property type="component" value="Chromosome 8"/>
</dbReference>
<evidence type="ECO:0000259" key="1">
    <source>
        <dbReference type="PROSITE" id="PS51339"/>
    </source>
</evidence>
<evidence type="ECO:0000313" key="2">
    <source>
        <dbReference type="EMBL" id="CAG9839533.1"/>
    </source>
</evidence>
<proteinExistence type="predicted"/>
<accession>A0A9N9T672</accession>
<reference evidence="2" key="1">
    <citation type="submission" date="2022-01" db="EMBL/GenBank/DDBJ databases">
        <authorList>
            <person name="King R."/>
        </authorList>
    </citation>
    <scope>NUCLEOTIDE SEQUENCE</scope>
</reference>
<evidence type="ECO:0000313" key="3">
    <source>
        <dbReference type="Proteomes" id="UP001153709"/>
    </source>
</evidence>
<dbReference type="EMBL" id="OU898283">
    <property type="protein sequence ID" value="CAG9839533.1"/>
    <property type="molecule type" value="Genomic_DNA"/>
</dbReference>
<name>A0A9N9T672_DIABA</name>
<dbReference type="AlphaFoldDB" id="A0A9N9T672"/>
<gene>
    <name evidence="2" type="ORF">DIABBA_LOCUS12291</name>
</gene>
<feature type="domain" description="Myotubularin phosphatase" evidence="1">
    <location>
        <begin position="1"/>
        <end position="164"/>
    </location>
</feature>
<dbReference type="InterPro" id="IPR010569">
    <property type="entry name" value="Myotubularin-like_Pase_dom"/>
</dbReference>
<keyword evidence="3" id="KW-1185">Reference proteome</keyword>
<protein>
    <recommendedName>
        <fullName evidence="1">Myotubularin phosphatase domain-containing protein</fullName>
    </recommendedName>
</protein>
<dbReference type="PROSITE" id="PS51339">
    <property type="entry name" value="PPASE_MYOTUBULARIN"/>
    <property type="match status" value="1"/>
</dbReference>
<organism evidence="2 3">
    <name type="scientific">Diabrotica balteata</name>
    <name type="common">Banded cucumber beetle</name>
    <dbReference type="NCBI Taxonomy" id="107213"/>
    <lineage>
        <taxon>Eukaryota</taxon>
        <taxon>Metazoa</taxon>
        <taxon>Ecdysozoa</taxon>
        <taxon>Arthropoda</taxon>
        <taxon>Hexapoda</taxon>
        <taxon>Insecta</taxon>
        <taxon>Pterygota</taxon>
        <taxon>Neoptera</taxon>
        <taxon>Endopterygota</taxon>
        <taxon>Coleoptera</taxon>
        <taxon>Polyphaga</taxon>
        <taxon>Cucujiformia</taxon>
        <taxon>Chrysomeloidea</taxon>
        <taxon>Chrysomelidae</taxon>
        <taxon>Galerucinae</taxon>
        <taxon>Diabroticina</taxon>
        <taxon>Diabroticites</taxon>
        <taxon>Diabrotica</taxon>
    </lineage>
</organism>
<dbReference type="OrthoDB" id="8069600at2759"/>
<sequence>MSDEDKVVMWQILRRKRNMRLYWIHQEFVGLSKHGATKCAQELKTSDAVSKLTEYCLLYSVLLNLSSAGSTSLLNKTNYRYMLSAHRRNFITFSCPENHNQFSFVRNSKYLFVNIEIGHIDKFIFAIAYFPPHSIIEKYVKFAENVDNLAEKYPEDKFQYPVRF</sequence>